<protein>
    <submittedName>
        <fullName evidence="1">Uncharacterized protein</fullName>
    </submittedName>
</protein>
<dbReference type="PANTHER" id="PTHR43434:SF1">
    <property type="entry name" value="PHOSPHOGLYCOLATE PHOSPHATASE"/>
    <property type="match status" value="1"/>
</dbReference>
<proteinExistence type="predicted"/>
<dbReference type="RefSeq" id="WP_151754131.1">
    <property type="nucleotide sequence ID" value="NZ_BKZW01000001.1"/>
</dbReference>
<comment type="caution">
    <text evidence="1">The sequence shown here is derived from an EMBL/GenBank/DDBJ whole genome shotgun (WGS) entry which is preliminary data.</text>
</comment>
<gene>
    <name evidence="1" type="ORF">KDW_00780</name>
</gene>
<dbReference type="InterPro" id="IPR036412">
    <property type="entry name" value="HAD-like_sf"/>
</dbReference>
<dbReference type="InterPro" id="IPR050155">
    <property type="entry name" value="HAD-like_hydrolase_sf"/>
</dbReference>
<name>A0A5J4KL51_9CHLR</name>
<dbReference type="Gene3D" id="3.40.50.1000">
    <property type="entry name" value="HAD superfamily/HAD-like"/>
    <property type="match status" value="1"/>
</dbReference>
<dbReference type="AlphaFoldDB" id="A0A5J4KL51"/>
<sequence length="781" mass="88544">MSNVVVFDLDGVITSEEAYWITAGLVLHEIAYSQKYWNLQAADTYVPPANAEECDVFGHEVLPKSIMLGFKAHAINSNWDTCYAAVCLCLVDLLAKLPDRSGLLPLQPWNPDWMATFRAALARYDGSKVIDQTSYRLLEEPRFQHYVSFELFERLNQYASELLGAPVEDVFARYSPFWIQCQELFQEIYLGDQLYLQEHGHVPEQTGRYGCIYLEKPILPAETLRATLQSLREQDYILGIATGRPGKEAIVPLQNYGLLEYFDPAHIMTHTEVAQAEEKLLEQGDTTSLVKPHPYQFLAAADPQHQPHQPALARGSFIVVGDTTSDVRGGQAAGALVVAVLTGALTEEARSMLEESQPDFMVPDVTRVPELLQRLDDLATIQRMQFLERAKAEALLQRWFALHMDLVVDEVRLTPKAVSLNSFNGIYRLGNEEYFFKTHVEEQGILEEYYHAELLHNAGYTIVRPLRTVHQKGQQMVIYPVITAPVMFDLMRAVETGDTSQATVESLAVAEQRECERLLKIYRETLTSSSAEEHAKAPIHQLFWHRLTGGRLDSFYQDKWFPFPGQAGPDQGAQGLSFNDLLHSQWTINGEAVGEYGQTLGVLIERAQEVLQPVREVLTVIGHGDAHFGNVFLEQQTNYQYFDPAFAGRHTPLLDIVKPFFHNVFATWMYFPQEVEKELQISVHVQGSRIMIEHNYTLTPVRRAILDAKRTRLIPAVIELLREREALPENWEEIIRLALLCCPLLTVNLLDDTKRSSAICWLGLSQAMQMGNLSILEGEIK</sequence>
<dbReference type="InterPro" id="IPR011009">
    <property type="entry name" value="Kinase-like_dom_sf"/>
</dbReference>
<dbReference type="EMBL" id="BKZW01000001">
    <property type="protein sequence ID" value="GER85916.1"/>
    <property type="molecule type" value="Genomic_DNA"/>
</dbReference>
<reference evidence="1 2" key="1">
    <citation type="submission" date="2019-10" db="EMBL/GenBank/DDBJ databases">
        <title>Dictyobacter vulcani sp. nov., within the class Ktedonobacteria, isolated from soil of volcanic Mt. Zao.</title>
        <authorList>
            <person name="Zheng Y."/>
            <person name="Wang C.M."/>
            <person name="Sakai Y."/>
            <person name="Abe K."/>
            <person name="Yokota A."/>
            <person name="Yabe S."/>
        </authorList>
    </citation>
    <scope>NUCLEOTIDE SEQUENCE [LARGE SCALE GENOMIC DNA]</scope>
    <source>
        <strain evidence="1 2">W12</strain>
    </source>
</reference>
<evidence type="ECO:0000313" key="2">
    <source>
        <dbReference type="Proteomes" id="UP000326912"/>
    </source>
</evidence>
<evidence type="ECO:0000313" key="1">
    <source>
        <dbReference type="EMBL" id="GER85916.1"/>
    </source>
</evidence>
<dbReference type="GO" id="GO:0006281">
    <property type="term" value="P:DNA repair"/>
    <property type="evidence" value="ECO:0007669"/>
    <property type="project" value="TreeGrafter"/>
</dbReference>
<organism evidence="1 2">
    <name type="scientific">Dictyobacter vulcani</name>
    <dbReference type="NCBI Taxonomy" id="2607529"/>
    <lineage>
        <taxon>Bacteria</taxon>
        <taxon>Bacillati</taxon>
        <taxon>Chloroflexota</taxon>
        <taxon>Ktedonobacteria</taxon>
        <taxon>Ktedonobacterales</taxon>
        <taxon>Dictyobacteraceae</taxon>
        <taxon>Dictyobacter</taxon>
    </lineage>
</organism>
<dbReference type="SUPFAM" id="SSF56784">
    <property type="entry name" value="HAD-like"/>
    <property type="match status" value="1"/>
</dbReference>
<keyword evidence="2" id="KW-1185">Reference proteome</keyword>
<dbReference type="Proteomes" id="UP000326912">
    <property type="component" value="Unassembled WGS sequence"/>
</dbReference>
<dbReference type="InterPro" id="IPR023214">
    <property type="entry name" value="HAD_sf"/>
</dbReference>
<dbReference type="GO" id="GO:0008967">
    <property type="term" value="F:phosphoglycolate phosphatase activity"/>
    <property type="evidence" value="ECO:0007669"/>
    <property type="project" value="TreeGrafter"/>
</dbReference>
<accession>A0A5J4KL51</accession>
<dbReference type="PANTHER" id="PTHR43434">
    <property type="entry name" value="PHOSPHOGLYCOLATE PHOSPHATASE"/>
    <property type="match status" value="1"/>
</dbReference>
<dbReference type="Pfam" id="PF13242">
    <property type="entry name" value="Hydrolase_like"/>
    <property type="match status" value="1"/>
</dbReference>
<dbReference type="SUPFAM" id="SSF56112">
    <property type="entry name" value="Protein kinase-like (PK-like)"/>
    <property type="match status" value="1"/>
</dbReference>
<dbReference type="SFLD" id="SFLDS00003">
    <property type="entry name" value="Haloacid_Dehalogenase"/>
    <property type="match status" value="1"/>
</dbReference>
<dbReference type="SFLD" id="SFLDG01129">
    <property type="entry name" value="C1.5:_HAD__Beta-PGM__Phosphata"/>
    <property type="match status" value="1"/>
</dbReference>